<organism evidence="11 12">
    <name type="scientific">Bradyrhizobium yuanmingense</name>
    <dbReference type="NCBI Taxonomy" id="108015"/>
    <lineage>
        <taxon>Bacteria</taxon>
        <taxon>Pseudomonadati</taxon>
        <taxon>Pseudomonadota</taxon>
        <taxon>Alphaproteobacteria</taxon>
        <taxon>Hyphomicrobiales</taxon>
        <taxon>Nitrobacteraceae</taxon>
        <taxon>Bradyrhizobium</taxon>
    </lineage>
</organism>
<dbReference type="Pfam" id="PF00441">
    <property type="entry name" value="Acyl-CoA_dh_1"/>
    <property type="match status" value="1"/>
</dbReference>
<feature type="domain" description="Acyl-CoA dehydrogenase/oxidase C-terminal" evidence="7">
    <location>
        <begin position="297"/>
        <end position="463"/>
    </location>
</feature>
<evidence type="ECO:0000256" key="6">
    <source>
        <dbReference type="RuleBase" id="RU362125"/>
    </source>
</evidence>
<dbReference type="Gene3D" id="1.10.540.10">
    <property type="entry name" value="Acyl-CoA dehydrogenase/oxidase, N-terminal domain"/>
    <property type="match status" value="1"/>
</dbReference>
<dbReference type="InterPro" id="IPR052166">
    <property type="entry name" value="Diverse_Acyl-CoA_DH"/>
</dbReference>
<dbReference type="InterPro" id="IPR025878">
    <property type="entry name" value="Acyl-CoA_dh-like_C_dom"/>
</dbReference>
<evidence type="ECO:0000313" key="12">
    <source>
        <dbReference type="Proteomes" id="UP000183174"/>
    </source>
</evidence>
<dbReference type="InterPro" id="IPR006091">
    <property type="entry name" value="Acyl-CoA_Oxase/DH_mid-dom"/>
</dbReference>
<keyword evidence="4 6" id="KW-0274">FAD</keyword>
<evidence type="ECO:0000313" key="11">
    <source>
        <dbReference type="EMBL" id="SCB27935.1"/>
    </source>
</evidence>
<evidence type="ECO:0000259" key="9">
    <source>
        <dbReference type="Pfam" id="PF02771"/>
    </source>
</evidence>
<evidence type="ECO:0000256" key="5">
    <source>
        <dbReference type="ARBA" id="ARBA00023002"/>
    </source>
</evidence>
<proteinExistence type="inferred from homology"/>
<dbReference type="InterPro" id="IPR009075">
    <property type="entry name" value="AcylCo_DH/oxidase_C"/>
</dbReference>
<feature type="domain" description="Acyl-CoA dehydrogenase/oxidase N-terminal" evidence="9">
    <location>
        <begin position="38"/>
        <end position="157"/>
    </location>
</feature>
<evidence type="ECO:0000256" key="4">
    <source>
        <dbReference type="ARBA" id="ARBA00022827"/>
    </source>
</evidence>
<feature type="domain" description="Acyl-CoA oxidase/dehydrogenase middle" evidence="8">
    <location>
        <begin position="162"/>
        <end position="276"/>
    </location>
</feature>
<dbReference type="SUPFAM" id="SSF56645">
    <property type="entry name" value="Acyl-CoA dehydrogenase NM domain-like"/>
    <property type="match status" value="1"/>
</dbReference>
<dbReference type="PANTHER" id="PTHR42803">
    <property type="entry name" value="ACYL-COA DEHYDROGENASE"/>
    <property type="match status" value="1"/>
</dbReference>
<gene>
    <name evidence="11" type="ORF">GA0061099_100493</name>
</gene>
<dbReference type="InterPro" id="IPR009100">
    <property type="entry name" value="AcylCoA_DH/oxidase_NM_dom_sf"/>
</dbReference>
<evidence type="ECO:0000256" key="2">
    <source>
        <dbReference type="ARBA" id="ARBA00009347"/>
    </source>
</evidence>
<name>A0A1C3VJZ5_9BRAD</name>
<keyword evidence="5 6" id="KW-0560">Oxidoreductase</keyword>
<dbReference type="Pfam" id="PF02770">
    <property type="entry name" value="Acyl-CoA_dh_M"/>
    <property type="match status" value="1"/>
</dbReference>
<dbReference type="RefSeq" id="WP_074447803.1">
    <property type="nucleotide sequence ID" value="NZ_FMAE01000004.1"/>
</dbReference>
<evidence type="ECO:0000256" key="3">
    <source>
        <dbReference type="ARBA" id="ARBA00022630"/>
    </source>
</evidence>
<evidence type="ECO:0000256" key="1">
    <source>
        <dbReference type="ARBA" id="ARBA00001974"/>
    </source>
</evidence>
<evidence type="ECO:0000259" key="8">
    <source>
        <dbReference type="Pfam" id="PF02770"/>
    </source>
</evidence>
<dbReference type="InterPro" id="IPR037069">
    <property type="entry name" value="AcylCoA_DH/ox_N_sf"/>
</dbReference>
<dbReference type="Pfam" id="PF02771">
    <property type="entry name" value="Acyl-CoA_dh_N"/>
    <property type="match status" value="1"/>
</dbReference>
<feature type="domain" description="Acetyl-CoA dehydrogenase-like C-terminal" evidence="10">
    <location>
        <begin position="476"/>
        <end position="599"/>
    </location>
</feature>
<accession>A0A1C3VJZ5</accession>
<reference evidence="11 12" key="1">
    <citation type="submission" date="2016-08" db="EMBL/GenBank/DDBJ databases">
        <authorList>
            <person name="Seilhamer J.J."/>
        </authorList>
    </citation>
    <scope>NUCLEOTIDE SEQUENCE [LARGE SCALE GENOMIC DNA]</scope>
    <source>
        <strain evidence="11 12">CCBAU 10071</strain>
    </source>
</reference>
<protein>
    <submittedName>
        <fullName evidence="11">Acyl-CoA dehydrogenase</fullName>
    </submittedName>
</protein>
<keyword evidence="3 6" id="KW-0285">Flavoprotein</keyword>
<dbReference type="SUPFAM" id="SSF47203">
    <property type="entry name" value="Acyl-CoA dehydrogenase C-terminal domain-like"/>
    <property type="match status" value="1"/>
</dbReference>
<dbReference type="Gene3D" id="2.40.110.10">
    <property type="entry name" value="Butyryl-CoA Dehydrogenase, subunit A, domain 2"/>
    <property type="match status" value="1"/>
</dbReference>
<dbReference type="Pfam" id="PF12806">
    <property type="entry name" value="Acyl-CoA_dh_C"/>
    <property type="match status" value="1"/>
</dbReference>
<dbReference type="InterPro" id="IPR046373">
    <property type="entry name" value="Acyl-CoA_Oxase/DH_mid-dom_sf"/>
</dbReference>
<dbReference type="GO" id="GO:0016627">
    <property type="term" value="F:oxidoreductase activity, acting on the CH-CH group of donors"/>
    <property type="evidence" value="ECO:0007669"/>
    <property type="project" value="InterPro"/>
</dbReference>
<dbReference type="Proteomes" id="UP000183174">
    <property type="component" value="Unassembled WGS sequence"/>
</dbReference>
<comment type="similarity">
    <text evidence="2 6">Belongs to the acyl-CoA dehydrogenase family.</text>
</comment>
<dbReference type="EMBL" id="FMAE01000004">
    <property type="protein sequence ID" value="SCB27935.1"/>
    <property type="molecule type" value="Genomic_DNA"/>
</dbReference>
<dbReference type="InterPro" id="IPR013786">
    <property type="entry name" value="AcylCoA_DH/ox_N"/>
</dbReference>
<sequence length="604" mass="65324">MVAYKAPVDEYMFILHELLRIQDFTHVPGFENVSEELTRQILEGAATFCEEVLQPLNQVGDEQGCVLENGVVRTPDGFAAAYQQYCDAGWNKLAAPEEHGGAGLPGVVALPVSEFSVSANAGLALYSGLTNAAHATLARSGAAWMQEHVRPRMIDGKWTGTMCLTEPHCGTDLRLMKTKAYEQPDGTYRVTGTKIFISGGDHDLSENIIHLVLAKLPNAEGKFVDDLSTVNFFMIPKFSIDPATGKMLGRNGVSVGSVEKKMGIKGNATCVLNFEEAVAYRLAGGGQKSGATSSAAGMAGMFAMMNGARLGTGISALAVAETAAQNGATYARERVAGKGEQGSSTPHTIAEYPDVRRLLLRQRAFIEGARALGAWISLLIDLDRHSEDPQQRQRAADLVQLLTPVIKAYFSDQASATANATVQIYGGHGYIRDNGVEQFVRDARIYQIYEGANGVQALDLVARKMPTANGRLFATFLEEVESAIEQCRAVPRLDELAEALHESTTDLKQAAEWLQRGGDLTDAAGGSYDIMDIFGVVAVGMMWARMATRAYEKIAEGDVRSSFYERKLALAHFWAKRELPMTRALLRRASLGAEGLMDLAAADL</sequence>
<dbReference type="Gene3D" id="1.20.140.10">
    <property type="entry name" value="Butyryl-CoA Dehydrogenase, subunit A, domain 3"/>
    <property type="match status" value="1"/>
</dbReference>
<evidence type="ECO:0000259" key="7">
    <source>
        <dbReference type="Pfam" id="PF00441"/>
    </source>
</evidence>
<dbReference type="AlphaFoldDB" id="A0A1C3VJZ5"/>
<dbReference type="GO" id="GO:0050660">
    <property type="term" value="F:flavin adenine dinucleotide binding"/>
    <property type="evidence" value="ECO:0007669"/>
    <property type="project" value="InterPro"/>
</dbReference>
<dbReference type="InterPro" id="IPR036250">
    <property type="entry name" value="AcylCo_DH-like_C"/>
</dbReference>
<evidence type="ECO:0000259" key="10">
    <source>
        <dbReference type="Pfam" id="PF12806"/>
    </source>
</evidence>
<comment type="cofactor">
    <cofactor evidence="1 6">
        <name>FAD</name>
        <dbReference type="ChEBI" id="CHEBI:57692"/>
    </cofactor>
</comment>
<dbReference type="PANTHER" id="PTHR42803:SF1">
    <property type="entry name" value="BROAD-SPECIFICITY LINEAR ACYL-COA DEHYDROGENASE FADE5"/>
    <property type="match status" value="1"/>
</dbReference>